<keyword evidence="4" id="KW-0501">Molybdenum cofactor biosynthesis</keyword>
<dbReference type="EC" id="2.10.1.1" evidence="4"/>
<feature type="domain" description="MoaB/Mog" evidence="5">
    <location>
        <begin position="179"/>
        <end position="323"/>
    </location>
</feature>
<dbReference type="Proteomes" id="UP001062443">
    <property type="component" value="Unassembled WGS sequence"/>
</dbReference>
<name>A0ABQ0QG08_9PROT</name>
<keyword evidence="7" id="KW-1185">Reference proteome</keyword>
<dbReference type="CDD" id="cd00887">
    <property type="entry name" value="MoeA"/>
    <property type="match status" value="1"/>
</dbReference>
<evidence type="ECO:0000313" key="7">
    <source>
        <dbReference type="Proteomes" id="UP001062443"/>
    </source>
</evidence>
<evidence type="ECO:0000256" key="4">
    <source>
        <dbReference type="RuleBase" id="RU365090"/>
    </source>
</evidence>
<keyword evidence="4" id="KW-0479">Metal-binding</keyword>
<keyword evidence="4" id="KW-0808">Transferase</keyword>
<dbReference type="InterPro" id="IPR005110">
    <property type="entry name" value="MoeA_linker/N"/>
</dbReference>
<evidence type="ECO:0000256" key="2">
    <source>
        <dbReference type="ARBA" id="ARBA00010763"/>
    </source>
</evidence>
<sequence>MNALITVARAEALIWESAGDFGTIRVPLNKAVGRTLRQVVRAERDQPPCDRAAVNGFAIRWADVPESGILQVVGWQRAGKAPLTLPDGSVCLEIMTGAILPEGADTVIPGERVERRGDSVFIAPENVPEEGAFVDRQGDVCQAQASLLEPGMVLRWPVLAVLAANGVSEVVVAADPSIGVFAVGDSLVPVDREEDDEPLEPWQLRRSSEYAITGALHGFGFKRGQRRHVPNDFQDVREALAEELATHDVLILGEGGPFGTPSAVASALEELDVRVVFDGVAQEPGSAFWFGVGPEGQCVFGLPADPVGVTVCMRRYVLPFLKRSQKRCIDTPPRVALAEHVPELNGLTRFVAVGVQYDDTGRAMAYPKDIVVSGEFGSLCDVDGFVEIDGIIDGVEPRASAVPFFPV</sequence>
<dbReference type="SUPFAM" id="SSF53218">
    <property type="entry name" value="Molybdenum cofactor biosynthesis proteins"/>
    <property type="match status" value="1"/>
</dbReference>
<reference evidence="6" key="1">
    <citation type="submission" date="2013-04" db="EMBL/GenBank/DDBJ databases">
        <title>The genome sequencing project of 58 acetic acid bacteria.</title>
        <authorList>
            <person name="Okamoto-Kainuma A."/>
            <person name="Ishikawa M."/>
            <person name="Umino S."/>
            <person name="Koizumi Y."/>
            <person name="Shiwa Y."/>
            <person name="Yoshikawa H."/>
            <person name="Matsutani M."/>
            <person name="Matsushita K."/>
        </authorList>
    </citation>
    <scope>NUCLEOTIDE SEQUENCE</scope>
    <source>
        <strain evidence="6">NBRC 106556</strain>
    </source>
</reference>
<comment type="similarity">
    <text evidence="2 4">Belongs to the MoeA family.</text>
</comment>
<comment type="catalytic activity">
    <reaction evidence="3">
        <text>adenylyl-molybdopterin + molybdate = Mo-molybdopterin + AMP + H(+)</text>
        <dbReference type="Rhea" id="RHEA:35047"/>
        <dbReference type="ChEBI" id="CHEBI:15378"/>
        <dbReference type="ChEBI" id="CHEBI:36264"/>
        <dbReference type="ChEBI" id="CHEBI:62727"/>
        <dbReference type="ChEBI" id="CHEBI:71302"/>
        <dbReference type="ChEBI" id="CHEBI:456215"/>
        <dbReference type="EC" id="2.10.1.1"/>
    </reaction>
</comment>
<dbReference type="Gene3D" id="3.90.105.10">
    <property type="entry name" value="Molybdopterin biosynthesis moea protein, domain 2"/>
    <property type="match status" value="1"/>
</dbReference>
<dbReference type="SUPFAM" id="SSF63882">
    <property type="entry name" value="MoeA N-terminal region -like"/>
    <property type="match status" value="1"/>
</dbReference>
<proteinExistence type="inferred from homology"/>
<comment type="pathway">
    <text evidence="4">Cofactor biosynthesis; molybdopterin biosynthesis.</text>
</comment>
<accession>A0ABQ0QG08</accession>
<keyword evidence="4" id="KW-0460">Magnesium</keyword>
<organism evidence="6 7">
    <name type="scientific">Neokomagataea tanensis NBRC 106556</name>
    <dbReference type="NCBI Taxonomy" id="1223519"/>
    <lineage>
        <taxon>Bacteria</taxon>
        <taxon>Pseudomonadati</taxon>
        <taxon>Pseudomonadota</taxon>
        <taxon>Alphaproteobacteria</taxon>
        <taxon>Acetobacterales</taxon>
        <taxon>Acetobacteraceae</taxon>
        <taxon>Neokomagataea</taxon>
    </lineage>
</organism>
<evidence type="ECO:0000259" key="5">
    <source>
        <dbReference type="SMART" id="SM00852"/>
    </source>
</evidence>
<dbReference type="PANTHER" id="PTHR10192:SF5">
    <property type="entry name" value="GEPHYRIN"/>
    <property type="match status" value="1"/>
</dbReference>
<dbReference type="PANTHER" id="PTHR10192">
    <property type="entry name" value="MOLYBDOPTERIN BIOSYNTHESIS PROTEIN"/>
    <property type="match status" value="1"/>
</dbReference>
<dbReference type="Pfam" id="PF03453">
    <property type="entry name" value="MoeA_N"/>
    <property type="match status" value="1"/>
</dbReference>
<dbReference type="Pfam" id="PF00994">
    <property type="entry name" value="MoCF_biosynth"/>
    <property type="match status" value="1"/>
</dbReference>
<dbReference type="InterPro" id="IPR036425">
    <property type="entry name" value="MoaB/Mog-like_dom_sf"/>
</dbReference>
<dbReference type="InterPro" id="IPR038987">
    <property type="entry name" value="MoeA-like"/>
</dbReference>
<dbReference type="InterPro" id="IPR036688">
    <property type="entry name" value="MoeA_C_domain_IV_sf"/>
</dbReference>
<comment type="function">
    <text evidence="1 4">Catalyzes the insertion of molybdate into adenylated molybdopterin with the concomitant release of AMP.</text>
</comment>
<evidence type="ECO:0000256" key="1">
    <source>
        <dbReference type="ARBA" id="ARBA00002901"/>
    </source>
</evidence>
<keyword evidence="4" id="KW-0500">Molybdenum</keyword>
<evidence type="ECO:0000256" key="3">
    <source>
        <dbReference type="ARBA" id="ARBA00047317"/>
    </source>
</evidence>
<comment type="cofactor">
    <cofactor evidence="4">
        <name>Mg(2+)</name>
        <dbReference type="ChEBI" id="CHEBI:18420"/>
    </cofactor>
</comment>
<evidence type="ECO:0000313" key="6">
    <source>
        <dbReference type="EMBL" id="GBR43283.1"/>
    </source>
</evidence>
<gene>
    <name evidence="6" type="ORF">AA106556_0037</name>
</gene>
<dbReference type="Gene3D" id="3.40.980.10">
    <property type="entry name" value="MoaB/Mog-like domain"/>
    <property type="match status" value="1"/>
</dbReference>
<dbReference type="Gene3D" id="2.40.340.10">
    <property type="entry name" value="MoeA, C-terminal, domain IV"/>
    <property type="match status" value="1"/>
</dbReference>
<dbReference type="SMART" id="SM00852">
    <property type="entry name" value="MoCF_biosynth"/>
    <property type="match status" value="1"/>
</dbReference>
<dbReference type="Gene3D" id="2.170.190.11">
    <property type="entry name" value="Molybdopterin biosynthesis moea protein, domain 3"/>
    <property type="match status" value="1"/>
</dbReference>
<dbReference type="InterPro" id="IPR036135">
    <property type="entry name" value="MoeA_linker/N_sf"/>
</dbReference>
<protein>
    <recommendedName>
        <fullName evidence="4">Molybdopterin molybdenumtransferase</fullName>
        <ecNumber evidence="4">2.10.1.1</ecNumber>
    </recommendedName>
</protein>
<comment type="caution">
    <text evidence="6">The sequence shown here is derived from an EMBL/GenBank/DDBJ whole genome shotgun (WGS) entry which is preliminary data.</text>
</comment>
<dbReference type="EMBL" id="BAQB01000001">
    <property type="protein sequence ID" value="GBR43283.1"/>
    <property type="molecule type" value="Genomic_DNA"/>
</dbReference>
<dbReference type="InterPro" id="IPR001453">
    <property type="entry name" value="MoaB/Mog_dom"/>
</dbReference>
<dbReference type="RefSeq" id="WP_068167788.1">
    <property type="nucleotide sequence ID" value="NZ_BAQB01000001.1"/>
</dbReference>